<accession>A0ABM4CPJ4</accession>
<evidence type="ECO:0000256" key="6">
    <source>
        <dbReference type="ARBA" id="ARBA00023212"/>
    </source>
</evidence>
<comment type="function">
    <text evidence="12">Component of the nexin-dynein regulatory complex (N-DRC), a key regulator of ciliary/flagellar motility which maintains the alignment and integrity of the distal axoneme and regulates microtubule sliding in motile axonemes. Plays a critical role in the assembly of N-DRC and also stabilizes the assembly of multiple inner dynein arms and radial spokes. Coassembles with DRC1 to form a central scaffold needed for assembly of the N-DRC and its attachment to the outer doublet microtubules.</text>
</comment>
<evidence type="ECO:0000256" key="12">
    <source>
        <dbReference type="ARBA" id="ARBA00045865"/>
    </source>
</evidence>
<evidence type="ECO:0000256" key="9">
    <source>
        <dbReference type="ARBA" id="ARBA00038424"/>
    </source>
</evidence>
<evidence type="ECO:0000256" key="1">
    <source>
        <dbReference type="ARBA" id="ARBA00004611"/>
    </source>
</evidence>
<evidence type="ECO:0000259" key="14">
    <source>
        <dbReference type="Pfam" id="PF14772"/>
    </source>
</evidence>
<keyword evidence="2" id="KW-0963">Cytoplasm</keyword>
<evidence type="ECO:0000313" key="17">
    <source>
        <dbReference type="RefSeq" id="XP_065663760.1"/>
    </source>
</evidence>
<organism evidence="16 17">
    <name type="scientific">Hydra vulgaris</name>
    <name type="common">Hydra</name>
    <name type="synonym">Hydra attenuata</name>
    <dbReference type="NCBI Taxonomy" id="6087"/>
    <lineage>
        <taxon>Eukaryota</taxon>
        <taxon>Metazoa</taxon>
        <taxon>Cnidaria</taxon>
        <taxon>Hydrozoa</taxon>
        <taxon>Hydroidolina</taxon>
        <taxon>Anthoathecata</taxon>
        <taxon>Aplanulata</taxon>
        <taxon>Hydridae</taxon>
        <taxon>Hydra</taxon>
    </lineage>
</organism>
<gene>
    <name evidence="17" type="primary">LOC100198299</name>
</gene>
<feature type="domain" description="Dynein regulatory complex protein 1/2 N-terminal" evidence="14">
    <location>
        <begin position="30"/>
        <end position="125"/>
    </location>
</feature>
<evidence type="ECO:0000259" key="15">
    <source>
        <dbReference type="Pfam" id="PF14775"/>
    </source>
</evidence>
<evidence type="ECO:0000313" key="16">
    <source>
        <dbReference type="Proteomes" id="UP001652625"/>
    </source>
</evidence>
<sequence>MATSKKDGKGKLAKMTEEEKLLRMEKISVAAENKRKESEELALKLLKEKLSQEEKNTKINSLKLQSQWRVIMREAKSSELKKDIEVLNHTFDRIVDQKDAIIKSLLKDIEEAEDQHQTAIKSHLYNLRKLLEFQSVRLLQADEDFAKEFDALNDEFKKERTSLIEQHGKEMEEMADILFTMEHDFEEAESDARQEFHSLYDEVKNKNLEEKHALRIQLEGQVEELWKSFQTALKNYNDQTEERKNAFETLKIKDDRNTQEMDMQMRKIQRIQDRISQVKAKMASITKEYEEKNRVIKEERESIAHQYHQLKDQMNKFREKQRSELTTLIIQSNSVIKELERKKEKGEKILKLAERCRKLETEEEKILPFYSTSLTVLEEKQVDEFNQEKPSEPLAELFHEYSPLENFWKRYNKVLLDKIALSNEKNALCQENQQLKSLLKQYLDGISVNDEILTKANPLFIINNKTNVSLAVPVTDTRVQYKRPVTVIEASHIVKNIV</sequence>
<evidence type="ECO:0000256" key="5">
    <source>
        <dbReference type="ARBA" id="ARBA00023069"/>
    </source>
</evidence>
<feature type="coiled-coil region" evidence="13">
    <location>
        <begin position="29"/>
        <end position="56"/>
    </location>
</feature>
<evidence type="ECO:0000256" key="3">
    <source>
        <dbReference type="ARBA" id="ARBA00022846"/>
    </source>
</evidence>
<keyword evidence="16" id="KW-1185">Reference proteome</keyword>
<dbReference type="PANTHER" id="PTHR21625:SF0">
    <property type="entry name" value="DYNEIN REGULATORY COMPLEX SUBUNIT 2"/>
    <property type="match status" value="1"/>
</dbReference>
<dbReference type="GeneID" id="100198299"/>
<name>A0ABM4CPJ4_HYDVU</name>
<dbReference type="RefSeq" id="XP_065663760.1">
    <property type="nucleotide sequence ID" value="XM_065807688.1"/>
</dbReference>
<dbReference type="InterPro" id="IPR029440">
    <property type="entry name" value="DRC1_C"/>
</dbReference>
<proteinExistence type="inferred from homology"/>
<comment type="similarity">
    <text evidence="9">Belongs to the DRC2 family.</text>
</comment>
<keyword evidence="7" id="KW-0966">Cell projection</keyword>
<keyword evidence="6" id="KW-0206">Cytoskeleton</keyword>
<keyword evidence="4 13" id="KW-0175">Coiled coil</keyword>
<evidence type="ECO:0000256" key="8">
    <source>
        <dbReference type="ARBA" id="ARBA00037841"/>
    </source>
</evidence>
<evidence type="ECO:0000256" key="11">
    <source>
        <dbReference type="ARBA" id="ARBA00041517"/>
    </source>
</evidence>
<reference evidence="17" key="1">
    <citation type="submission" date="2025-08" db="UniProtKB">
        <authorList>
            <consortium name="RefSeq"/>
        </authorList>
    </citation>
    <scope>IDENTIFICATION</scope>
</reference>
<dbReference type="Proteomes" id="UP001652625">
    <property type="component" value="Chromosome 10"/>
</dbReference>
<dbReference type="PANTHER" id="PTHR21625">
    <property type="entry name" value="NYD-SP28 PROTEIN"/>
    <property type="match status" value="1"/>
</dbReference>
<evidence type="ECO:0000256" key="10">
    <source>
        <dbReference type="ARBA" id="ARBA00040899"/>
    </source>
</evidence>
<dbReference type="Pfam" id="PF14772">
    <property type="entry name" value="NYD-SP28"/>
    <property type="match status" value="1"/>
</dbReference>
<dbReference type="Pfam" id="PF14775">
    <property type="entry name" value="NYD-SP28_assoc"/>
    <property type="match status" value="1"/>
</dbReference>
<protein>
    <recommendedName>
        <fullName evidence="10">Dynein regulatory complex subunit 2</fullName>
    </recommendedName>
    <alternativeName>
        <fullName evidence="11">Coiled-coil domain-containing protein 65</fullName>
    </alternativeName>
</protein>
<feature type="coiled-coil region" evidence="13">
    <location>
        <begin position="95"/>
        <end position="122"/>
    </location>
</feature>
<dbReference type="InterPro" id="IPR039505">
    <property type="entry name" value="DRC1/2_N"/>
</dbReference>
<evidence type="ECO:0000256" key="4">
    <source>
        <dbReference type="ARBA" id="ARBA00023054"/>
    </source>
</evidence>
<evidence type="ECO:0000256" key="13">
    <source>
        <dbReference type="SAM" id="Coils"/>
    </source>
</evidence>
<evidence type="ECO:0000256" key="2">
    <source>
        <dbReference type="ARBA" id="ARBA00022490"/>
    </source>
</evidence>
<feature type="domain" description="Dynein regulatory complex protein 1 C-terminal" evidence="15">
    <location>
        <begin position="399"/>
        <end position="443"/>
    </location>
</feature>
<dbReference type="InterPro" id="IPR039750">
    <property type="entry name" value="DRC1/DRC2"/>
</dbReference>
<feature type="coiled-coil region" evidence="13">
    <location>
        <begin position="261"/>
        <end position="362"/>
    </location>
</feature>
<keyword evidence="3" id="KW-0282">Flagellum</keyword>
<evidence type="ECO:0000256" key="7">
    <source>
        <dbReference type="ARBA" id="ARBA00023273"/>
    </source>
</evidence>
<comment type="subcellular location">
    <subcellularLocation>
        <location evidence="1">Cytoplasm</location>
        <location evidence="1">Cytoskeleton</location>
        <location evidence="1">Flagellum axoneme</location>
    </subcellularLocation>
    <subcellularLocation>
        <location evidence="8">Cytoplasm</location>
        <location evidence="8">Cytoskeleton</location>
        <location evidence="8">Flagellum basal body</location>
    </subcellularLocation>
</comment>
<keyword evidence="5" id="KW-0969">Cilium</keyword>